<dbReference type="KEGG" id="kaf:KAFR_0F03770"/>
<gene>
    <name evidence="1" type="primary">KAFR0F03770</name>
    <name evidence="1" type="ORF">KAFR_0F03770</name>
</gene>
<reference evidence="1 2" key="1">
    <citation type="journal article" date="2011" name="Proc. Natl. Acad. Sci. U.S.A.">
        <title>Evolutionary erosion of yeast sex chromosomes by mating-type switching accidents.</title>
        <authorList>
            <person name="Gordon J.L."/>
            <person name="Armisen D."/>
            <person name="Proux-Wera E."/>
            <person name="Oheigeartaigh S.S."/>
            <person name="Byrne K.P."/>
            <person name="Wolfe K.H."/>
        </authorList>
    </citation>
    <scope>NUCLEOTIDE SEQUENCE [LARGE SCALE GENOMIC DNA]</scope>
    <source>
        <strain evidence="2">ATCC 22294 / BCRC 22015 / CBS 2517 / CECT 1963 / NBRC 1671 / NRRL Y-8276</strain>
    </source>
</reference>
<name>H2AX73_KAZAF</name>
<accession>H2AX73</accession>
<dbReference type="InParanoid" id="H2AX73"/>
<dbReference type="AlphaFoldDB" id="H2AX73"/>
<sequence length="330" mass="38287">MSTSIVYESCSKSFIQSYFATKTHIVIAEKETLRNKIVLKYINRNDVSKITILSTNIQSSKSVREISICNSFIILNLVTAIQIIKVGNLDESDSWNLSNYNDEINTIYTTNSDRDNALLIYIGTKLGNLIQVRYISELQRFDMLSSTSDLVADSINSIKGIENEIVLSSYDNFIYSKIEDKYEKQHCEIEDDDTNVVTWCHFIKLPKYSNSFLRFYAVHITNFGCQLYRRSTRGEWTLSQYFKKKQCHNEKSSSLDCFVKYLENDRILIISGSEVGKLYYWVYDFKNEVTTETKIVHLPEGKLIHSISMIDNDKIFFISNDNKCINALYI</sequence>
<dbReference type="HOGENOM" id="CLU_696778_0_0_1"/>
<protein>
    <submittedName>
        <fullName evidence="1">Uncharacterized protein</fullName>
    </submittedName>
</protein>
<evidence type="ECO:0000313" key="2">
    <source>
        <dbReference type="Proteomes" id="UP000005220"/>
    </source>
</evidence>
<dbReference type="eggNOG" id="ENOG502S9NH">
    <property type="taxonomic scope" value="Eukaryota"/>
</dbReference>
<dbReference type="EMBL" id="HE650826">
    <property type="protein sequence ID" value="CCF58973.1"/>
    <property type="molecule type" value="Genomic_DNA"/>
</dbReference>
<dbReference type="RefSeq" id="XP_003958108.1">
    <property type="nucleotide sequence ID" value="XM_003958059.1"/>
</dbReference>
<dbReference type="Proteomes" id="UP000005220">
    <property type="component" value="Chromosome 6"/>
</dbReference>
<keyword evidence="2" id="KW-1185">Reference proteome</keyword>
<proteinExistence type="predicted"/>
<dbReference type="GeneID" id="13884441"/>
<dbReference type="OrthoDB" id="4033799at2759"/>
<evidence type="ECO:0000313" key="1">
    <source>
        <dbReference type="EMBL" id="CCF58973.1"/>
    </source>
</evidence>
<organism evidence="1 2">
    <name type="scientific">Kazachstania africana (strain ATCC 22294 / BCRC 22015 / CBS 2517 / CECT 1963 / NBRC 1671 / NRRL Y-8276)</name>
    <name type="common">Yeast</name>
    <name type="synonym">Kluyveromyces africanus</name>
    <dbReference type="NCBI Taxonomy" id="1071382"/>
    <lineage>
        <taxon>Eukaryota</taxon>
        <taxon>Fungi</taxon>
        <taxon>Dikarya</taxon>
        <taxon>Ascomycota</taxon>
        <taxon>Saccharomycotina</taxon>
        <taxon>Saccharomycetes</taxon>
        <taxon>Saccharomycetales</taxon>
        <taxon>Saccharomycetaceae</taxon>
        <taxon>Kazachstania</taxon>
    </lineage>
</organism>